<dbReference type="Proteomes" id="UP001321475">
    <property type="component" value="Chromosome"/>
</dbReference>
<keyword evidence="2" id="KW-1185">Reference proteome</keyword>
<protein>
    <submittedName>
        <fullName evidence="1">Uncharacterized protein</fullName>
    </submittedName>
</protein>
<organism evidence="1 2">
    <name type="scientific">Paraoerskovia sediminicola</name>
    <dbReference type="NCBI Taxonomy" id="1138587"/>
    <lineage>
        <taxon>Bacteria</taxon>
        <taxon>Bacillati</taxon>
        <taxon>Actinomycetota</taxon>
        <taxon>Actinomycetes</taxon>
        <taxon>Micrococcales</taxon>
        <taxon>Cellulomonadaceae</taxon>
        <taxon>Paraoerskovia</taxon>
    </lineage>
</organism>
<sequence>MTQPLFIQAAQDRAAAREARAEADALKPLAELGDAYLRMRRAERDANTSEFEIRDLTLALRDKADRYLGVGL</sequence>
<dbReference type="EMBL" id="AP027729">
    <property type="protein sequence ID" value="BDZ40789.1"/>
    <property type="molecule type" value="Genomic_DNA"/>
</dbReference>
<name>A0ABN6X7W5_9CELL</name>
<dbReference type="RefSeq" id="WP_286218120.1">
    <property type="nucleotide sequence ID" value="NZ_AP027729.1"/>
</dbReference>
<evidence type="ECO:0000313" key="2">
    <source>
        <dbReference type="Proteomes" id="UP001321475"/>
    </source>
</evidence>
<evidence type="ECO:0000313" key="1">
    <source>
        <dbReference type="EMBL" id="BDZ40789.1"/>
    </source>
</evidence>
<gene>
    <name evidence="1" type="ORF">GCM10025865_00880</name>
</gene>
<proteinExistence type="predicted"/>
<accession>A0ABN6X7W5</accession>
<reference evidence="2" key="1">
    <citation type="journal article" date="2019" name="Int. J. Syst. Evol. Microbiol.">
        <title>The Global Catalogue of Microorganisms (GCM) 10K type strain sequencing project: providing services to taxonomists for standard genome sequencing and annotation.</title>
        <authorList>
            <consortium name="The Broad Institute Genomics Platform"/>
            <consortium name="The Broad Institute Genome Sequencing Center for Infectious Disease"/>
            <person name="Wu L."/>
            <person name="Ma J."/>
        </authorList>
    </citation>
    <scope>NUCLEOTIDE SEQUENCE [LARGE SCALE GENOMIC DNA]</scope>
    <source>
        <strain evidence="2">NBRC 108565</strain>
    </source>
</reference>